<feature type="signal peptide" evidence="2">
    <location>
        <begin position="1"/>
        <end position="15"/>
    </location>
</feature>
<feature type="transmembrane region" description="Helical" evidence="1">
    <location>
        <begin position="633"/>
        <end position="652"/>
    </location>
</feature>
<keyword evidence="1" id="KW-0472">Membrane</keyword>
<evidence type="ECO:0000313" key="3">
    <source>
        <dbReference type="EMBL" id="QDS72988.1"/>
    </source>
</evidence>
<name>A0A517LBI3_9PEZI</name>
<feature type="transmembrane region" description="Helical" evidence="1">
    <location>
        <begin position="37"/>
        <end position="56"/>
    </location>
</feature>
<dbReference type="AlphaFoldDB" id="A0A517LBI3"/>
<keyword evidence="2" id="KW-0732">Signal</keyword>
<feature type="transmembrane region" description="Helical" evidence="1">
    <location>
        <begin position="544"/>
        <end position="563"/>
    </location>
</feature>
<keyword evidence="1" id="KW-0812">Transmembrane</keyword>
<dbReference type="STRING" id="50376.A0A517LBI3"/>
<sequence>MSTLFALSLLVSTTALPIGNGTTIAPPWVSTPNVRGTADIVFTCLATISLCVYTALHLNVPKQGSTAVDELLRKAKWVAVGIFAPEVVVYSAFVQLRTVIVFRNSMQKILQKVDIEAANESATSPTKKKDETEAIKEMDAQHSDPLMKYMVKGHSTPSREAIFPDKQVSWTYAWYVIMGGFILDVSPLHDNYGVMTLSHHAVLALAKDRLFPPMLDHSIHDKSKADYLAKALVFFQVSFLLVQTIARRVQALPISLLEIHTLVHVVCAVCMYVAWLGKPLDIKDPTDITHIVWSNPDVKTGLHWQKSIAELLVQDPLITTWVCLEDNPLGCTPNSMEAETSLAVNYGPFSECHNRTMEPILASSKPRVEAQLLDSDFDGLFLKYCTNDLASAVAALPKEDADEGEEQNAWLRKTAGTIAWESHRFKEYHAVTSNGTKLPVALSLLSGCTLSSGVGPAAGYNPFCSKVFPDGTTFARLHFTQKALKRWLLAFGDGDCRDCVLSLHTATQAKPYNLEEYRVVEHIPPYFEKRMSSFVAKSAHHDKWTALMACVTCVAYGGIHAAGWNSVFATQAEQLLWRISCPLLVILGVPMYSFISALEEKTGVNFLGKLFWTWIRMRWGLRFDFDWPFGPALLHLVSFLGFIPYCAARVFLVVEAFISLRHVPEGVYQGVEWTNYIPHL</sequence>
<gene>
    <name evidence="3" type="ORF">FKW77_008877</name>
</gene>
<dbReference type="OrthoDB" id="3061561at2759"/>
<feature type="transmembrane region" description="Helical" evidence="1">
    <location>
        <begin position="77"/>
        <end position="96"/>
    </location>
</feature>
<dbReference type="PANTHER" id="PTHR35043:SF7">
    <property type="entry name" value="TRANSCRIPTION FACTOR DOMAIN-CONTAINING PROTEIN"/>
    <property type="match status" value="1"/>
</dbReference>
<organism evidence="3 4">
    <name type="scientific">Venturia effusa</name>
    <dbReference type="NCBI Taxonomy" id="50376"/>
    <lineage>
        <taxon>Eukaryota</taxon>
        <taxon>Fungi</taxon>
        <taxon>Dikarya</taxon>
        <taxon>Ascomycota</taxon>
        <taxon>Pezizomycotina</taxon>
        <taxon>Dothideomycetes</taxon>
        <taxon>Pleosporomycetidae</taxon>
        <taxon>Venturiales</taxon>
        <taxon>Venturiaceae</taxon>
        <taxon>Venturia</taxon>
    </lineage>
</organism>
<evidence type="ECO:0000256" key="1">
    <source>
        <dbReference type="SAM" id="Phobius"/>
    </source>
</evidence>
<proteinExistence type="predicted"/>
<protein>
    <recommendedName>
        <fullName evidence="5">TLC domain-containing protein</fullName>
    </recommendedName>
</protein>
<feature type="chain" id="PRO_5021761251" description="TLC domain-containing protein" evidence="2">
    <location>
        <begin position="16"/>
        <end position="680"/>
    </location>
</feature>
<evidence type="ECO:0008006" key="5">
    <source>
        <dbReference type="Google" id="ProtNLM"/>
    </source>
</evidence>
<keyword evidence="4" id="KW-1185">Reference proteome</keyword>
<keyword evidence="1" id="KW-1133">Transmembrane helix</keyword>
<dbReference type="Proteomes" id="UP000316270">
    <property type="component" value="Chromosome 8"/>
</dbReference>
<feature type="transmembrane region" description="Helical" evidence="1">
    <location>
        <begin position="575"/>
        <end position="595"/>
    </location>
</feature>
<dbReference type="EMBL" id="CP042192">
    <property type="protein sequence ID" value="QDS72988.1"/>
    <property type="molecule type" value="Genomic_DNA"/>
</dbReference>
<evidence type="ECO:0000313" key="4">
    <source>
        <dbReference type="Proteomes" id="UP000316270"/>
    </source>
</evidence>
<dbReference type="PANTHER" id="PTHR35043">
    <property type="entry name" value="TRANSCRIPTION FACTOR DOMAIN-CONTAINING PROTEIN"/>
    <property type="match status" value="1"/>
</dbReference>
<evidence type="ECO:0000256" key="2">
    <source>
        <dbReference type="SAM" id="SignalP"/>
    </source>
</evidence>
<accession>A0A517LBI3</accession>
<reference evidence="3 4" key="1">
    <citation type="submission" date="2019-07" db="EMBL/GenBank/DDBJ databases">
        <title>Finished genome of Venturia effusa.</title>
        <authorList>
            <person name="Young C.A."/>
            <person name="Cox M.P."/>
            <person name="Ganley A.R.D."/>
            <person name="David W.J."/>
        </authorList>
    </citation>
    <scope>NUCLEOTIDE SEQUENCE [LARGE SCALE GENOMIC DNA]</scope>
    <source>
        <strain evidence="4">albino</strain>
    </source>
</reference>